<dbReference type="EMBL" id="AJWJ01000652">
    <property type="protein sequence ID" value="KAF2069492.1"/>
    <property type="molecule type" value="Genomic_DNA"/>
</dbReference>
<proteinExistence type="predicted"/>
<dbReference type="InterPro" id="IPR050587">
    <property type="entry name" value="GNT1/Glycosyltrans_8"/>
</dbReference>
<dbReference type="AlphaFoldDB" id="A0A8J4PKK2"/>
<evidence type="ECO:0000313" key="4">
    <source>
        <dbReference type="Proteomes" id="UP000695562"/>
    </source>
</evidence>
<sequence length="384" mass="43965">MALKIRKEFVVVMAFILMAVTIYLLESSRISSSTINNNNNNNNEPSVLTPKPSKHNTPTPTYTSSPTPHNTHTPTYTSSPTPYNSHTPKHSNTPSHSPSTSPFNSPTPSTSEINKYYDREETGYNNSITRSQFAYTFYITNDNYLCAALISAHQIRQWTQNDIVVHLVIGGQYSAHMLGGFKSLNNVYFRYVDNVLPPNGGAGSAWQQTWNKFWCFKLTQYRRVIHLDADTYILKDLDHLFLLPEADLAMPRAYWLNNQPFATSLLMVLTPSDELYKSIIENGHGGNDWDMDILNRMYRHSPHFIMLPGIYGLLHGEFASNQTPWLSKDREGTWEKAPLFHWSTWKPWNIHEGSPEVGNYGSNFKKTWTLWNDGRKNYCSATHT</sequence>
<dbReference type="OrthoDB" id="18280at2759"/>
<organism evidence="3 4">
    <name type="scientific">Polysphondylium violaceum</name>
    <dbReference type="NCBI Taxonomy" id="133409"/>
    <lineage>
        <taxon>Eukaryota</taxon>
        <taxon>Amoebozoa</taxon>
        <taxon>Evosea</taxon>
        <taxon>Eumycetozoa</taxon>
        <taxon>Dictyostelia</taxon>
        <taxon>Dictyosteliales</taxon>
        <taxon>Dictyosteliaceae</taxon>
        <taxon>Polysphondylium</taxon>
    </lineage>
</organism>
<evidence type="ECO:0000313" key="3">
    <source>
        <dbReference type="EMBL" id="KAF2069492.1"/>
    </source>
</evidence>
<dbReference type="InterPro" id="IPR029044">
    <property type="entry name" value="Nucleotide-diphossugar_trans"/>
</dbReference>
<feature type="transmembrane region" description="Helical" evidence="2">
    <location>
        <begin position="9"/>
        <end position="25"/>
    </location>
</feature>
<dbReference type="PANTHER" id="PTHR11183">
    <property type="entry name" value="GLYCOGENIN SUBFAMILY MEMBER"/>
    <property type="match status" value="1"/>
</dbReference>
<dbReference type="Proteomes" id="UP000695562">
    <property type="component" value="Unassembled WGS sequence"/>
</dbReference>
<gene>
    <name evidence="3" type="ORF">CYY_009190</name>
</gene>
<dbReference type="Gene3D" id="3.90.550.10">
    <property type="entry name" value="Spore Coat Polysaccharide Biosynthesis Protein SpsA, Chain A"/>
    <property type="match status" value="1"/>
</dbReference>
<evidence type="ECO:0000256" key="2">
    <source>
        <dbReference type="SAM" id="Phobius"/>
    </source>
</evidence>
<dbReference type="SUPFAM" id="SSF53448">
    <property type="entry name" value="Nucleotide-diphospho-sugar transferases"/>
    <property type="match status" value="1"/>
</dbReference>
<keyword evidence="2" id="KW-0472">Membrane</keyword>
<feature type="compositionally biased region" description="Low complexity" evidence="1">
    <location>
        <begin position="56"/>
        <end position="111"/>
    </location>
</feature>
<keyword evidence="2" id="KW-0812">Transmembrane</keyword>
<feature type="region of interest" description="Disordered" evidence="1">
    <location>
        <begin position="34"/>
        <end position="113"/>
    </location>
</feature>
<comment type="caution">
    <text evidence="3">The sequence shown here is derived from an EMBL/GenBank/DDBJ whole genome shotgun (WGS) entry which is preliminary data.</text>
</comment>
<keyword evidence="4" id="KW-1185">Reference proteome</keyword>
<keyword evidence="2" id="KW-1133">Transmembrane helix</keyword>
<name>A0A8J4PKK2_9MYCE</name>
<protein>
    <submittedName>
        <fullName evidence="3">Uncharacterized protein</fullName>
    </submittedName>
</protein>
<accession>A0A8J4PKK2</accession>
<reference evidence="3" key="1">
    <citation type="submission" date="2020-01" db="EMBL/GenBank/DDBJ databases">
        <title>Development of genomics and gene disruption for Polysphondylium violaceum indicates a role for the polyketide synthase stlB in stalk morphogenesis.</title>
        <authorList>
            <person name="Narita B."/>
            <person name="Kawabe Y."/>
            <person name="Kin K."/>
            <person name="Saito T."/>
            <person name="Gibbs R."/>
            <person name="Kuspa A."/>
            <person name="Muzny D."/>
            <person name="Queller D."/>
            <person name="Richards S."/>
            <person name="Strassman J."/>
            <person name="Sucgang R."/>
            <person name="Worley K."/>
            <person name="Schaap P."/>
        </authorList>
    </citation>
    <scope>NUCLEOTIDE SEQUENCE</scope>
    <source>
        <strain evidence="3">QSvi11</strain>
    </source>
</reference>
<evidence type="ECO:0000256" key="1">
    <source>
        <dbReference type="SAM" id="MobiDB-lite"/>
    </source>
</evidence>